<feature type="region of interest" description="Disordered" evidence="5">
    <location>
        <begin position="678"/>
        <end position="700"/>
    </location>
</feature>
<keyword evidence="2" id="KW-0808">Transferase</keyword>
<dbReference type="SUPFAM" id="SSF53335">
    <property type="entry name" value="S-adenosyl-L-methionine-dependent methyltransferases"/>
    <property type="match status" value="1"/>
</dbReference>
<dbReference type="AlphaFoldDB" id="A0AA36JFV4"/>
<dbReference type="Gene3D" id="3.40.50.150">
    <property type="entry name" value="Vaccinia Virus protein VP39"/>
    <property type="match status" value="1"/>
</dbReference>
<dbReference type="PANTHER" id="PTHR11061">
    <property type="entry name" value="RNA M5U METHYLTRANSFERASE"/>
    <property type="match status" value="1"/>
</dbReference>
<dbReference type="PROSITE" id="PS01230">
    <property type="entry name" value="TRMA_1"/>
    <property type="match status" value="1"/>
</dbReference>
<evidence type="ECO:0000256" key="4">
    <source>
        <dbReference type="PROSITE-ProRule" id="PRU10015"/>
    </source>
</evidence>
<organism evidence="6 7">
    <name type="scientific">Effrenium voratum</name>
    <dbReference type="NCBI Taxonomy" id="2562239"/>
    <lineage>
        <taxon>Eukaryota</taxon>
        <taxon>Sar</taxon>
        <taxon>Alveolata</taxon>
        <taxon>Dinophyceae</taxon>
        <taxon>Suessiales</taxon>
        <taxon>Symbiodiniaceae</taxon>
        <taxon>Effrenium</taxon>
    </lineage>
</organism>
<protein>
    <submittedName>
        <fullName evidence="6">Uncharacterized protein</fullName>
    </submittedName>
</protein>
<dbReference type="EMBL" id="CAUJNA010003559">
    <property type="protein sequence ID" value="CAJ1404861.1"/>
    <property type="molecule type" value="Genomic_DNA"/>
</dbReference>
<evidence type="ECO:0000256" key="2">
    <source>
        <dbReference type="ARBA" id="ARBA00022679"/>
    </source>
</evidence>
<evidence type="ECO:0000256" key="5">
    <source>
        <dbReference type="SAM" id="MobiDB-lite"/>
    </source>
</evidence>
<sequence length="700" mass="78462">MELALGAALRDLREAVGASSGWAPPLALLARNGYQASLEAAGRELGPRRPGLDRVAQVQAFDAVDPRDAAGYQSTLITDGARLYPGLAQKHGLLIYQCSRATGLFAYKVRRGRCLNPTIKEYALQWQWRYVCRGHDLFLSSGEVVVVDPPRQGLRPEARAAVLRLKPKRLVYVSCDCATQARDLKDFVAAGYVVKKAKAFSPIAESHKKYNSLARPNFPGTASPPVFRDAGLAMARLFALLLALSLLGLLRLWSQSFDESNEPPGSFASTQSPVDALASASITVRTAEVSQPPPSGEEFNTTLADFNSTSTTEFFKLKNLPLEVNRSAVQSCEEDGWNFSCLVFVGGAEGYTNQLLSTLDAYRLLLRSKRRLLVLAPMRSEHAWPVHNVPQCLDDVLELPNAVCQQPTHLTPEDDRDQLVRSKQCRFDGRETNPLRHTGQMGDWYVFWRLLNASSWDYLPKVAFSEYSNSSNCIFSRSWRMESWKLWPSTLRIQPRYVQVFEEMRRRLFGSQRYLGVHWRRGDQLLTKCKLKMDKSVNCGQVEDLQRLVQRKLQGRKMPVYVATNEKDQETLAELRRVGFRLQSDAGFVLDSLESFFADVYLVGCSHQAVIPGFNFGSGTSSVHKLIHTFRLHFQTHRADGVCGDLPLIVDHVNCGRLLEESCEQCKVDCMADCQRLGESTPSRPPRGPGMAPARRGKRK</sequence>
<keyword evidence="1" id="KW-0489">Methyltransferase</keyword>
<accession>A0AA36JFV4</accession>
<dbReference type="GO" id="GO:0032259">
    <property type="term" value="P:methylation"/>
    <property type="evidence" value="ECO:0007669"/>
    <property type="project" value="UniProtKB-KW"/>
</dbReference>
<evidence type="ECO:0000313" key="7">
    <source>
        <dbReference type="Proteomes" id="UP001178507"/>
    </source>
</evidence>
<gene>
    <name evidence="6" type="ORF">EVOR1521_LOCUS27237</name>
</gene>
<feature type="active site" evidence="4">
    <location>
        <position position="175"/>
    </location>
</feature>
<dbReference type="GO" id="GO:0006396">
    <property type="term" value="P:RNA processing"/>
    <property type="evidence" value="ECO:0007669"/>
    <property type="project" value="InterPro"/>
</dbReference>
<keyword evidence="7" id="KW-1185">Reference proteome</keyword>
<name>A0AA36JFV4_9DINO</name>
<dbReference type="GO" id="GO:0008173">
    <property type="term" value="F:RNA methyltransferase activity"/>
    <property type="evidence" value="ECO:0007669"/>
    <property type="project" value="InterPro"/>
</dbReference>
<comment type="caution">
    <text evidence="6">The sequence shown here is derived from an EMBL/GenBank/DDBJ whole genome shotgun (WGS) entry which is preliminary data.</text>
</comment>
<dbReference type="InterPro" id="IPR029063">
    <property type="entry name" value="SAM-dependent_MTases_sf"/>
</dbReference>
<reference evidence="6" key="1">
    <citation type="submission" date="2023-08" db="EMBL/GenBank/DDBJ databases">
        <authorList>
            <person name="Chen Y."/>
            <person name="Shah S."/>
            <person name="Dougan E. K."/>
            <person name="Thang M."/>
            <person name="Chan C."/>
        </authorList>
    </citation>
    <scope>NUCLEOTIDE SEQUENCE</scope>
</reference>
<dbReference type="Proteomes" id="UP001178507">
    <property type="component" value="Unassembled WGS sequence"/>
</dbReference>
<dbReference type="PANTHER" id="PTHR11061:SF30">
    <property type="entry name" value="TRNA (URACIL(54)-C(5))-METHYLTRANSFERASE"/>
    <property type="match status" value="1"/>
</dbReference>
<dbReference type="InterPro" id="IPR010280">
    <property type="entry name" value="U5_MeTrfase_fam"/>
</dbReference>
<evidence type="ECO:0000256" key="1">
    <source>
        <dbReference type="ARBA" id="ARBA00022603"/>
    </source>
</evidence>
<dbReference type="InterPro" id="IPR030390">
    <property type="entry name" value="MeTrfase_TrmA_AS"/>
</dbReference>
<evidence type="ECO:0000256" key="3">
    <source>
        <dbReference type="ARBA" id="ARBA00022691"/>
    </source>
</evidence>
<dbReference type="Gene3D" id="3.40.50.11350">
    <property type="match status" value="1"/>
</dbReference>
<evidence type="ECO:0000313" key="6">
    <source>
        <dbReference type="EMBL" id="CAJ1404861.1"/>
    </source>
</evidence>
<keyword evidence="3" id="KW-0949">S-adenosyl-L-methionine</keyword>
<proteinExistence type="predicted"/>